<keyword evidence="13 16" id="KW-0472">Membrane</keyword>
<dbReference type="GO" id="GO:0008270">
    <property type="term" value="F:zinc ion binding"/>
    <property type="evidence" value="ECO:0007669"/>
    <property type="project" value="UniProtKB-KW"/>
</dbReference>
<name>A0A4U5PRZ7_POPAL</name>
<evidence type="ECO:0000256" key="7">
    <source>
        <dbReference type="ARBA" id="ARBA00022723"/>
    </source>
</evidence>
<dbReference type="PANTHER" id="PTHR46539">
    <property type="entry name" value="E3 UBIQUITIN-PROTEIN LIGASE ATL42"/>
    <property type="match status" value="1"/>
</dbReference>
<evidence type="ECO:0000256" key="10">
    <source>
        <dbReference type="ARBA" id="ARBA00022786"/>
    </source>
</evidence>
<dbReference type="InterPro" id="IPR001841">
    <property type="entry name" value="Znf_RING"/>
</dbReference>
<dbReference type="Pfam" id="PF13639">
    <property type="entry name" value="zf-RING_2"/>
    <property type="match status" value="1"/>
</dbReference>
<dbReference type="SUPFAM" id="SSF57850">
    <property type="entry name" value="RING/U-box"/>
    <property type="match status" value="1"/>
</dbReference>
<evidence type="ECO:0000256" key="16">
    <source>
        <dbReference type="SAM" id="Phobius"/>
    </source>
</evidence>
<keyword evidence="8 17" id="KW-0732">Signal</keyword>
<dbReference type="GO" id="GO:0061630">
    <property type="term" value="F:ubiquitin protein ligase activity"/>
    <property type="evidence" value="ECO:0007669"/>
    <property type="project" value="UniProtKB-EC"/>
</dbReference>
<dbReference type="AlphaFoldDB" id="A0A4U5PRZ7"/>
<dbReference type="EC" id="2.3.2.27" evidence="4"/>
<evidence type="ECO:0000256" key="14">
    <source>
        <dbReference type="ARBA" id="ARBA00024209"/>
    </source>
</evidence>
<keyword evidence="5" id="KW-0808">Transferase</keyword>
<keyword evidence="12 16" id="KW-1133">Transmembrane helix</keyword>
<dbReference type="InterPro" id="IPR013083">
    <property type="entry name" value="Znf_RING/FYVE/PHD"/>
</dbReference>
<evidence type="ECO:0000256" key="12">
    <source>
        <dbReference type="ARBA" id="ARBA00022989"/>
    </source>
</evidence>
<keyword evidence="10" id="KW-0833">Ubl conjugation pathway</keyword>
<evidence type="ECO:0000313" key="19">
    <source>
        <dbReference type="EMBL" id="TKR99793.1"/>
    </source>
</evidence>
<feature type="transmembrane region" description="Helical" evidence="16">
    <location>
        <begin position="37"/>
        <end position="58"/>
    </location>
</feature>
<gene>
    <name evidence="19" type="ORF">D5086_0000192230</name>
</gene>
<evidence type="ECO:0000256" key="17">
    <source>
        <dbReference type="SAM" id="SignalP"/>
    </source>
</evidence>
<dbReference type="SMART" id="SM00184">
    <property type="entry name" value="RING"/>
    <property type="match status" value="1"/>
</dbReference>
<dbReference type="GO" id="GO:0016020">
    <property type="term" value="C:membrane"/>
    <property type="evidence" value="ECO:0007669"/>
    <property type="project" value="UniProtKB-SubCell"/>
</dbReference>
<evidence type="ECO:0000256" key="3">
    <source>
        <dbReference type="ARBA" id="ARBA00004906"/>
    </source>
</evidence>
<feature type="chain" id="PRO_5020371598" description="RING-type E3 ubiquitin transferase" evidence="17">
    <location>
        <begin position="19"/>
        <end position="420"/>
    </location>
</feature>
<evidence type="ECO:0000256" key="5">
    <source>
        <dbReference type="ARBA" id="ARBA00022679"/>
    </source>
</evidence>
<dbReference type="PROSITE" id="PS50089">
    <property type="entry name" value="ZF_RING_2"/>
    <property type="match status" value="1"/>
</dbReference>
<evidence type="ECO:0000256" key="4">
    <source>
        <dbReference type="ARBA" id="ARBA00012483"/>
    </source>
</evidence>
<evidence type="ECO:0000256" key="11">
    <source>
        <dbReference type="ARBA" id="ARBA00022833"/>
    </source>
</evidence>
<comment type="pathway">
    <text evidence="3">Protein modification; protein ubiquitination.</text>
</comment>
<keyword evidence="9 15" id="KW-0863">Zinc-finger</keyword>
<evidence type="ECO:0000259" key="18">
    <source>
        <dbReference type="PROSITE" id="PS50089"/>
    </source>
</evidence>
<comment type="similarity">
    <text evidence="14">Belongs to the RING-type zinc finger family. ATL subfamily.</text>
</comment>
<comment type="caution">
    <text evidence="19">The sequence shown here is derived from an EMBL/GenBank/DDBJ whole genome shotgun (WGS) entry which is preliminary data.</text>
</comment>
<keyword evidence="11" id="KW-0862">Zinc</keyword>
<evidence type="ECO:0000256" key="1">
    <source>
        <dbReference type="ARBA" id="ARBA00000900"/>
    </source>
</evidence>
<protein>
    <recommendedName>
        <fullName evidence="4">RING-type E3 ubiquitin transferase</fullName>
        <ecNumber evidence="4">2.3.2.27</ecNumber>
    </recommendedName>
</protein>
<evidence type="ECO:0000256" key="9">
    <source>
        <dbReference type="ARBA" id="ARBA00022771"/>
    </source>
</evidence>
<dbReference type="Gene3D" id="3.30.40.10">
    <property type="entry name" value="Zinc/RING finger domain, C3HC4 (zinc finger)"/>
    <property type="match status" value="1"/>
</dbReference>
<comment type="subcellular location">
    <subcellularLocation>
        <location evidence="2">Membrane</location>
        <topology evidence="2">Single-pass membrane protein</topology>
    </subcellularLocation>
</comment>
<keyword evidence="7" id="KW-0479">Metal-binding</keyword>
<evidence type="ECO:0000256" key="2">
    <source>
        <dbReference type="ARBA" id="ARBA00004167"/>
    </source>
</evidence>
<proteinExistence type="inferred from homology"/>
<organism evidence="19">
    <name type="scientific">Populus alba</name>
    <name type="common">White poplar</name>
    <dbReference type="NCBI Taxonomy" id="43335"/>
    <lineage>
        <taxon>Eukaryota</taxon>
        <taxon>Viridiplantae</taxon>
        <taxon>Streptophyta</taxon>
        <taxon>Embryophyta</taxon>
        <taxon>Tracheophyta</taxon>
        <taxon>Spermatophyta</taxon>
        <taxon>Magnoliopsida</taxon>
        <taxon>eudicotyledons</taxon>
        <taxon>Gunneridae</taxon>
        <taxon>Pentapetalae</taxon>
        <taxon>rosids</taxon>
        <taxon>fabids</taxon>
        <taxon>Malpighiales</taxon>
        <taxon>Salicaceae</taxon>
        <taxon>Saliceae</taxon>
        <taxon>Populus</taxon>
    </lineage>
</organism>
<reference evidence="19" key="1">
    <citation type="submission" date="2018-10" db="EMBL/GenBank/DDBJ databases">
        <title>Population genomic analysis revealed the cold adaptation of white poplar.</title>
        <authorList>
            <person name="Liu Y.-J."/>
        </authorList>
    </citation>
    <scope>NUCLEOTIDE SEQUENCE [LARGE SCALE GENOMIC DNA]</scope>
    <source>
        <strain evidence="19">PAL-ZL1</strain>
    </source>
</reference>
<feature type="domain" description="RING-type" evidence="18">
    <location>
        <begin position="116"/>
        <end position="158"/>
    </location>
</feature>
<dbReference type="FunFam" id="3.30.40.10:FF:000285">
    <property type="entry name" value="RING-H2 finger protein ATL43"/>
    <property type="match status" value="1"/>
</dbReference>
<evidence type="ECO:0000256" key="15">
    <source>
        <dbReference type="PROSITE-ProRule" id="PRU00175"/>
    </source>
</evidence>
<dbReference type="CDD" id="cd16461">
    <property type="entry name" value="RING-H2_EL5-like"/>
    <property type="match status" value="1"/>
</dbReference>
<dbReference type="EMBL" id="RCHU01000622">
    <property type="protein sequence ID" value="TKR99793.1"/>
    <property type="molecule type" value="Genomic_DNA"/>
</dbReference>
<keyword evidence="6 16" id="KW-0812">Transmembrane</keyword>
<dbReference type="STRING" id="43335.A0A4U5PRZ7"/>
<dbReference type="PANTHER" id="PTHR46539:SF8">
    <property type="entry name" value="RING-TYPE DOMAIN-CONTAINING PROTEIN"/>
    <property type="match status" value="1"/>
</dbReference>
<comment type="catalytic activity">
    <reaction evidence="1">
        <text>S-ubiquitinyl-[E2 ubiquitin-conjugating enzyme]-L-cysteine + [acceptor protein]-L-lysine = [E2 ubiquitin-conjugating enzyme]-L-cysteine + N(6)-ubiquitinyl-[acceptor protein]-L-lysine.</text>
        <dbReference type="EC" id="2.3.2.27"/>
    </reaction>
</comment>
<evidence type="ECO:0000256" key="8">
    <source>
        <dbReference type="ARBA" id="ARBA00022729"/>
    </source>
</evidence>
<feature type="signal peptide" evidence="17">
    <location>
        <begin position="1"/>
        <end position="18"/>
    </location>
</feature>
<evidence type="ECO:0000256" key="13">
    <source>
        <dbReference type="ARBA" id="ARBA00023136"/>
    </source>
</evidence>
<accession>A0A4U5PRZ7</accession>
<evidence type="ECO:0000256" key="6">
    <source>
        <dbReference type="ARBA" id="ARBA00022692"/>
    </source>
</evidence>
<sequence length="420" mass="47943">MNRLLLIIILTLFFHVKAQITSRSDSAPLKLSVHQSLPLILGILSPMLFITFCLLAYAKYCGRNQNNFLGRYLHHQNFHGLSRSNSRFSGIGEEVINSMPFFRFSSLKGSKEGLECAVCISKFEDSDVLRLLPKCKHAFHEKCIDQWLKSHSSCPLCRYKIDPQDVKNFTYSRSWSHLQNPSNLAEDPNLEIFVEREHDRQVSSCFNPGSSFQISNDSSKKEEFLVQAGGNADDNRKLSHKFMHKIIISDVLIKSRWSDANSSDFLSLNTEMLGVMSSNRFSPKKSSSARFHSGLSRVENLEKVKDDTERKRLFEPQLTTVDRSNSVPSSSLNSSKMLNPVGKRSESEITIFSRFRQLSARNKMKESASLGNGGKDERIRKALAAIARRTIQWFSVRERNLRQFEYERQASNVLIFILAA</sequence>